<feature type="coiled-coil region" evidence="4">
    <location>
        <begin position="472"/>
        <end position="619"/>
    </location>
</feature>
<dbReference type="PANTHER" id="PTHR18921">
    <property type="entry name" value="MYOSIN HEAVY CHAIN - RELATED"/>
    <property type="match status" value="1"/>
</dbReference>
<accession>A0A1I8FL16</accession>
<evidence type="ECO:0000256" key="1">
    <source>
        <dbReference type="ARBA" id="ARBA00004555"/>
    </source>
</evidence>
<feature type="region of interest" description="Disordered" evidence="5">
    <location>
        <begin position="240"/>
        <end position="275"/>
    </location>
</feature>
<keyword evidence="3 4" id="KW-0175">Coiled coil</keyword>
<feature type="compositionally biased region" description="Polar residues" evidence="5">
    <location>
        <begin position="262"/>
        <end position="273"/>
    </location>
</feature>
<evidence type="ECO:0000313" key="6">
    <source>
        <dbReference type="Proteomes" id="UP000095280"/>
    </source>
</evidence>
<evidence type="ECO:0000256" key="3">
    <source>
        <dbReference type="ARBA" id="ARBA00023054"/>
    </source>
</evidence>
<evidence type="ECO:0000313" key="7">
    <source>
        <dbReference type="WBParaSite" id="maker-unitig_38360-snap-gene-0.2-mRNA-1"/>
    </source>
</evidence>
<dbReference type="PANTHER" id="PTHR18921:SF2">
    <property type="entry name" value="THYROID RECEPTOR-INTERACTING PROTEIN 11"/>
    <property type="match status" value="1"/>
</dbReference>
<dbReference type="WBParaSite" id="maker-unitig_38360-snap-gene-0.2-mRNA-1">
    <property type="protein sequence ID" value="maker-unitig_38360-snap-gene-0.2-mRNA-1"/>
    <property type="gene ID" value="maker-unitig_38360-snap-gene-0.2"/>
</dbReference>
<feature type="coiled-coil region" evidence="4">
    <location>
        <begin position="652"/>
        <end position="686"/>
    </location>
</feature>
<evidence type="ECO:0000256" key="2">
    <source>
        <dbReference type="ARBA" id="ARBA00023034"/>
    </source>
</evidence>
<name>A0A1I8FL16_9PLAT</name>
<protein>
    <submittedName>
        <fullName evidence="7">Centrosomal protein of 162 kDa</fullName>
    </submittedName>
</protein>
<evidence type="ECO:0000256" key="5">
    <source>
        <dbReference type="SAM" id="MobiDB-lite"/>
    </source>
</evidence>
<organism evidence="6 7">
    <name type="scientific">Macrostomum lignano</name>
    <dbReference type="NCBI Taxonomy" id="282301"/>
    <lineage>
        <taxon>Eukaryota</taxon>
        <taxon>Metazoa</taxon>
        <taxon>Spiralia</taxon>
        <taxon>Lophotrochozoa</taxon>
        <taxon>Platyhelminthes</taxon>
        <taxon>Rhabditophora</taxon>
        <taxon>Macrostomorpha</taxon>
        <taxon>Macrostomida</taxon>
        <taxon>Macrostomidae</taxon>
        <taxon>Macrostomum</taxon>
    </lineage>
</organism>
<feature type="region of interest" description="Disordered" evidence="5">
    <location>
        <begin position="1"/>
        <end position="140"/>
    </location>
</feature>
<proteinExistence type="predicted"/>
<feature type="region of interest" description="Disordered" evidence="5">
    <location>
        <begin position="810"/>
        <end position="844"/>
    </location>
</feature>
<reference evidence="7" key="1">
    <citation type="submission" date="2016-11" db="UniProtKB">
        <authorList>
            <consortium name="WormBaseParasite"/>
        </authorList>
    </citation>
    <scope>IDENTIFICATION</scope>
</reference>
<dbReference type="AlphaFoldDB" id="A0A1I8FL16"/>
<feature type="compositionally biased region" description="Low complexity" evidence="5">
    <location>
        <begin position="810"/>
        <end position="835"/>
    </location>
</feature>
<keyword evidence="2" id="KW-0333">Golgi apparatus</keyword>
<keyword evidence="6" id="KW-1185">Reference proteome</keyword>
<dbReference type="GO" id="GO:0031267">
    <property type="term" value="F:small GTPase binding"/>
    <property type="evidence" value="ECO:0007669"/>
    <property type="project" value="TreeGrafter"/>
</dbReference>
<dbReference type="Proteomes" id="UP000095280">
    <property type="component" value="Unplaced"/>
</dbReference>
<sequence>RSLTKSSAERNGGGGSIKSTYRPGRRRTIKGAEESRRRGASLGPGCSALVLPASVASREQQQQQEPQATPKPQDNDSASSSKFAKLQSERHGLRASCSRSRRSCEPSWRHPAMRPGSWATGSSVARSGRGVIGGAVGQERAARQQLADQLAELKEAADADQSKDAEIADLGRFSWIRSGRPWPREQQVEQYVKELEELRNQLATKNAEIETLHQSQSSAAQAEAEAVSQIKNQMDQLMKELQAAGEQSSSQAKTRRLKTLRQSRSAADQSESETVARLQKQIDELMGELQAAGEGRFDELLKQLAGCARSRRRLTDHKSILNGAARLQRSQRSWNRVSLKVEKFPKRKKQVDELLKQLQAAEEQAQTHKSQIDSLTEQLAGKEAEMTALQQSDTEADSQLEQRIGELKKELKSYSAQSESLTSQLAVKDAEIASLRRQSLNDNAAPAAAAAAEQSRLLAAREQQILELKTQQLSLQEREAELTAQAEQQQQELRNQYQTLVQNYTVAYQQNGQLRQRLSELEQRLQQQSGLAELAERSELLRAESAQLNYTAELLAAESAQQELKSRLQQLEATAGSADSTGQQVHTLQMYLSAVRDERDRALAQVKSLARELDDSRRSAANLQMVLDKFQNPGAAASSSALDQSAAAAPAASTRNDEIRAYRDRAARAEAERLRLARELEACRAQLAESAEAVAAAGRLAAAADTHDDDERAKLLADAAAAREEAAAAAEEIRALKAGSVEKPLIRSLVLACVHAPPAKRLEALQPAEAASSGPQRRVGVSAADAAAAAAKKSLGEEFRQIPAARVRAQEGAAAAAAAPEETAAAAARSRSRSPSGVFQDPSY</sequence>
<feature type="coiled-coil region" evidence="4">
    <location>
        <begin position="344"/>
        <end position="424"/>
    </location>
</feature>
<feature type="coiled-coil region" evidence="4">
    <location>
        <begin position="712"/>
        <end position="739"/>
    </location>
</feature>
<dbReference type="GO" id="GO:0007030">
    <property type="term" value="P:Golgi organization"/>
    <property type="evidence" value="ECO:0007669"/>
    <property type="project" value="TreeGrafter"/>
</dbReference>
<feature type="compositionally biased region" description="Low complexity" evidence="5">
    <location>
        <begin position="60"/>
        <end position="72"/>
    </location>
</feature>
<dbReference type="GO" id="GO:0005794">
    <property type="term" value="C:Golgi apparatus"/>
    <property type="evidence" value="ECO:0007669"/>
    <property type="project" value="UniProtKB-SubCell"/>
</dbReference>
<evidence type="ECO:0000256" key="4">
    <source>
        <dbReference type="SAM" id="Coils"/>
    </source>
</evidence>
<dbReference type="GO" id="GO:0006888">
    <property type="term" value="P:endoplasmic reticulum to Golgi vesicle-mediated transport"/>
    <property type="evidence" value="ECO:0007669"/>
    <property type="project" value="TreeGrafter"/>
</dbReference>
<comment type="subcellular location">
    <subcellularLocation>
        <location evidence="1">Golgi apparatus</location>
    </subcellularLocation>
</comment>